<feature type="region of interest" description="Disordered" evidence="1">
    <location>
        <begin position="1409"/>
        <end position="1452"/>
    </location>
</feature>
<gene>
    <name evidence="2" type="ORF">D915_000641</name>
</gene>
<feature type="region of interest" description="Disordered" evidence="1">
    <location>
        <begin position="609"/>
        <end position="628"/>
    </location>
</feature>
<feature type="region of interest" description="Disordered" evidence="1">
    <location>
        <begin position="567"/>
        <end position="599"/>
    </location>
</feature>
<dbReference type="Proteomes" id="UP000230066">
    <property type="component" value="Unassembled WGS sequence"/>
</dbReference>
<keyword evidence="3" id="KW-1185">Reference proteome</keyword>
<feature type="compositionally biased region" description="Polar residues" evidence="1">
    <location>
        <begin position="567"/>
        <end position="581"/>
    </location>
</feature>
<dbReference type="Gene3D" id="3.10.100.10">
    <property type="entry name" value="Mannose-Binding Protein A, subunit A"/>
    <property type="match status" value="1"/>
</dbReference>
<feature type="compositionally biased region" description="Polar residues" evidence="1">
    <location>
        <begin position="664"/>
        <end position="673"/>
    </location>
</feature>
<feature type="compositionally biased region" description="Low complexity" evidence="1">
    <location>
        <begin position="1439"/>
        <end position="1448"/>
    </location>
</feature>
<protein>
    <submittedName>
        <fullName evidence="2">Uncharacterized protein</fullName>
    </submittedName>
</protein>
<organism evidence="2 3">
    <name type="scientific">Fasciola hepatica</name>
    <name type="common">Liver fluke</name>
    <dbReference type="NCBI Taxonomy" id="6192"/>
    <lineage>
        <taxon>Eukaryota</taxon>
        <taxon>Metazoa</taxon>
        <taxon>Spiralia</taxon>
        <taxon>Lophotrochozoa</taxon>
        <taxon>Platyhelminthes</taxon>
        <taxon>Trematoda</taxon>
        <taxon>Digenea</taxon>
        <taxon>Plagiorchiida</taxon>
        <taxon>Echinostomata</taxon>
        <taxon>Echinostomatoidea</taxon>
        <taxon>Fasciolidae</taxon>
        <taxon>Fasciola</taxon>
    </lineage>
</organism>
<dbReference type="InterPro" id="IPR016186">
    <property type="entry name" value="C-type_lectin-like/link_sf"/>
</dbReference>
<reference evidence="2" key="1">
    <citation type="submission" date="2019-03" db="EMBL/GenBank/DDBJ databases">
        <title>Improved annotation for the trematode Fasciola hepatica.</title>
        <authorList>
            <person name="Choi Y.-J."/>
            <person name="Martin J."/>
            <person name="Mitreva M."/>
        </authorList>
    </citation>
    <scope>NUCLEOTIDE SEQUENCE [LARGE SCALE GENOMIC DNA]</scope>
</reference>
<proteinExistence type="predicted"/>
<feature type="region of interest" description="Disordered" evidence="1">
    <location>
        <begin position="633"/>
        <end position="769"/>
    </location>
</feature>
<name>A0A4E0S423_FASHE</name>
<feature type="compositionally biased region" description="Polar residues" evidence="1">
    <location>
        <begin position="1080"/>
        <end position="1103"/>
    </location>
</feature>
<feature type="region of interest" description="Disordered" evidence="1">
    <location>
        <begin position="1141"/>
        <end position="1167"/>
    </location>
</feature>
<feature type="compositionally biased region" description="Polar residues" evidence="1">
    <location>
        <begin position="1010"/>
        <end position="1027"/>
    </location>
</feature>
<feature type="region of interest" description="Disordered" evidence="1">
    <location>
        <begin position="1242"/>
        <end position="1268"/>
    </location>
</feature>
<feature type="compositionally biased region" description="Basic and acidic residues" evidence="1">
    <location>
        <begin position="674"/>
        <end position="722"/>
    </location>
</feature>
<evidence type="ECO:0000313" key="3">
    <source>
        <dbReference type="Proteomes" id="UP000230066"/>
    </source>
</evidence>
<dbReference type="SUPFAM" id="SSF56436">
    <property type="entry name" value="C-type lectin-like"/>
    <property type="match status" value="1"/>
</dbReference>
<accession>A0A4E0S423</accession>
<feature type="compositionally biased region" description="Basic and acidic residues" evidence="1">
    <location>
        <begin position="633"/>
        <end position="643"/>
    </location>
</feature>
<feature type="region of interest" description="Disordered" evidence="1">
    <location>
        <begin position="972"/>
        <end position="1103"/>
    </location>
</feature>
<dbReference type="EMBL" id="JXXN02000128">
    <property type="protein sequence ID" value="THD28520.1"/>
    <property type="molecule type" value="Genomic_DNA"/>
</dbReference>
<feature type="compositionally biased region" description="Polar residues" evidence="1">
    <location>
        <begin position="647"/>
        <end position="656"/>
    </location>
</feature>
<dbReference type="InterPro" id="IPR016187">
    <property type="entry name" value="CTDL_fold"/>
</dbReference>
<evidence type="ECO:0000256" key="1">
    <source>
        <dbReference type="SAM" id="MobiDB-lite"/>
    </source>
</evidence>
<comment type="caution">
    <text evidence="2">The sequence shown here is derived from an EMBL/GenBank/DDBJ whole genome shotgun (WGS) entry which is preliminary data.</text>
</comment>
<feature type="compositionally biased region" description="Low complexity" evidence="1">
    <location>
        <begin position="1065"/>
        <end position="1075"/>
    </location>
</feature>
<feature type="region of interest" description="Disordered" evidence="1">
    <location>
        <begin position="375"/>
        <end position="420"/>
    </location>
</feature>
<evidence type="ECO:0000313" key="2">
    <source>
        <dbReference type="EMBL" id="THD28520.1"/>
    </source>
</evidence>
<feature type="compositionally biased region" description="Acidic residues" evidence="1">
    <location>
        <begin position="1055"/>
        <end position="1064"/>
    </location>
</feature>
<sequence>MCVCAIVSKGTFHQSSLLSICYFTCTFLLLLSSLEVFHMSETAADNSDSSLIISGTLTKFSSDRFLLNASGYYNPADASVDLAYLLTHSIDFYINPPWPVEDPCHAKDLPRPSLIREPRPIPVAAPIPGVPIHLISMLPTSLYVHLVPFPRNYPGRSLLFSRVDDHHRLRFAVGLSQWGDYGEEMELWIHHTLFYVVQPSRKSTFQHVSGGIVEQAGLIVIPLPKVDKIRDLVSMKLIIELTNHNVRVLSGCGPGNQTLYYTDFSKLTEKSVRNKYGLKDSQNTTCSPDRDWLYLLTGGPAHDDRFQGTVHEMKMFFTEKGAYNYCKTKKELSNKFTCQCNHSQTAAFPDFVEDLLRNWYADNMTTSSTLPEITQRVTSASRTTPRVSTKTSSSFSKPAVTSSPSDLMGTSSEHPSTAGDTITPRITAVVTIPTMREGTPKSVDRSTQPATVLPRQSPENNLVADQTTFTVPEFHGKDVTVSPVTSSNEPILTTPLSGFSTKPHTEANCTDSNQSFVSVELPSETRHEDSVLGVGMEYEPSEKATTPEMKMALSGEKDHRQKKLEELNSSVNRPNALSFESSESHHFTPSPEMVDNTSSDTSKFVIAKPTPVEDSVHPIPDNETNGDLRLTKHADEQGERTDVNVEYVQTSTASTPSKDEVSVSDVQSPSTSTDRIDTDVMRKPETGDDRTNERTAVPDKNDLAAVGEKTDEPKMDHERSDRTGWTPSVTTPGEITDHSQVITPDSNFSPPSGESASSEDSTMRKTSDSTAGLFEGVSIMTEDIKFDQSVTVEGQTGKETDQEEKVDRIITRKPKEIDNQTDDGTMMTEHQQFLESDGTIELITVASPAHPLGTTSSALGIPEHGNLTLGVSGPEHDEISESGTTSPNGTLYAEDDAGTFKPSVSLPTPDTSLFFVSSETVVSKSENDNLTMVTSEPSEATVQVTEPSVLVITPSRMPSEEEQTGHIIVTLRPEDSITPASGLGSDAAETDESRYTLPVTEVDSGAHEVPSSTTDDSSISWVQNTTGVPDEKHTSQVEETGISQHFDPGSLSSEELPDESDVTDDGSGSTISSIDFETVADTTTSDTSIILPSGNETQSHLSSHTSLIPDFTVPGAEITTEHPDSNGYSDQLTISGDSRNVLDHPEGVPSLPPELSDTTSAGVDPGLRDREIDRSLDFHSESGTAGLVTDSESTETYTRRLLERFNYEEEEALGGYKIKKPKDRISADSSGRVIDDQLGEVEVTTGSPDGTVDEAEHGESTIKSPDTEVPEELELDRDLESEIVTEAKKKNGISTINCSDVWDCHELISLIGPKGETGFQGPPGEPGPAGVCHARECIEPDLSHMRGPQGPSGSTDQCALSCLSVHGPQGIPGPKGESGQRGDDYVITPKQASELVEHTIHVMSKDRIQRVRRSQQIPEQRRQAQKLRRSRRSLDATYSRGSTTRGGTQNEAYDDRWKTTHQATSTAKQPRKHLGVIILDTPAELMTRGKHLPLGAVVVSYLEQTTTEHHPMGMFVKTGMEDNRWSRVPVTLEKEITYGIPPATTEPYPPDQRFPEVHTWSPNNSRMILAYHPVSVAGGSFLGWYGADAMCREMAEQRLGITGFRVFLADQNLPLERVIPWPMFKVPVINLAGSEIFQNLREFVYGFPPQPNTPLYDLNGQPNMDPVDRKQFWFGAGPNYSCGYWTLNDSNAFGLTWTLDPLRGQVKTSYAKCSSRHHLLCYNMIPGPAR</sequence>
<feature type="compositionally biased region" description="Polar residues" evidence="1">
    <location>
        <begin position="723"/>
        <end position="760"/>
    </location>
</feature>